<dbReference type="EMBL" id="AMCI01000940">
    <property type="protein sequence ID" value="EJX07211.1"/>
    <property type="molecule type" value="Genomic_DNA"/>
</dbReference>
<gene>
    <name evidence="2" type="ORF">EVA_04677</name>
</gene>
<evidence type="ECO:0000313" key="2">
    <source>
        <dbReference type="EMBL" id="EJX07211.1"/>
    </source>
</evidence>
<reference evidence="2" key="1">
    <citation type="journal article" date="2012" name="PLoS ONE">
        <title>Gene sets for utilization of primary and secondary nutrition supplies in the distal gut of endangered iberian lynx.</title>
        <authorList>
            <person name="Alcaide M."/>
            <person name="Messina E."/>
            <person name="Richter M."/>
            <person name="Bargiela R."/>
            <person name="Peplies J."/>
            <person name="Huws S.A."/>
            <person name="Newbold C.J."/>
            <person name="Golyshin P.N."/>
            <person name="Simon M.A."/>
            <person name="Lopez G."/>
            <person name="Yakimov M.M."/>
            <person name="Ferrer M."/>
        </authorList>
    </citation>
    <scope>NUCLEOTIDE SEQUENCE</scope>
</reference>
<organism evidence="2">
    <name type="scientific">gut metagenome</name>
    <dbReference type="NCBI Taxonomy" id="749906"/>
    <lineage>
        <taxon>unclassified sequences</taxon>
        <taxon>metagenomes</taxon>
        <taxon>organismal metagenomes</taxon>
    </lineage>
</organism>
<dbReference type="AlphaFoldDB" id="J9D3I2"/>
<sequence length="99" mass="11129">MLVIYIPPLEEPVSRVYYAREKIFRPSGTSGKQKKNSGGKQKGFPSGKPKKEAAASKGWTLTTLSNRAQKHAARIWLFPGNRLHLRATFHLPRQDQPSS</sequence>
<feature type="region of interest" description="Disordered" evidence="1">
    <location>
        <begin position="25"/>
        <end position="58"/>
    </location>
</feature>
<evidence type="ECO:0000256" key="1">
    <source>
        <dbReference type="SAM" id="MobiDB-lite"/>
    </source>
</evidence>
<name>J9D3I2_9ZZZZ</name>
<proteinExistence type="predicted"/>
<comment type="caution">
    <text evidence="2">The sequence shown here is derived from an EMBL/GenBank/DDBJ whole genome shotgun (WGS) entry which is preliminary data.</text>
</comment>
<protein>
    <submittedName>
        <fullName evidence="2">Uncharacterized protein</fullName>
    </submittedName>
</protein>
<accession>J9D3I2</accession>